<proteinExistence type="predicted"/>
<dbReference type="PROSITE" id="PS50157">
    <property type="entry name" value="ZINC_FINGER_C2H2_2"/>
    <property type="match status" value="2"/>
</dbReference>
<dbReference type="PROSITE" id="PS00028">
    <property type="entry name" value="ZINC_FINGER_C2H2_1"/>
    <property type="match status" value="1"/>
</dbReference>
<evidence type="ECO:0000256" key="1">
    <source>
        <dbReference type="ARBA" id="ARBA00022723"/>
    </source>
</evidence>
<keyword evidence="2 7" id="KW-0863">Zinc-finger</keyword>
<dbReference type="SUPFAM" id="SSF57701">
    <property type="entry name" value="Zn2/Cys6 DNA-binding domain"/>
    <property type="match status" value="1"/>
</dbReference>
<dbReference type="InterPro" id="IPR036864">
    <property type="entry name" value="Zn2-C6_fun-type_DNA-bd_sf"/>
</dbReference>
<dbReference type="InterPro" id="IPR036236">
    <property type="entry name" value="Znf_C2H2_sf"/>
</dbReference>
<dbReference type="HOGENOM" id="CLU_364478_0_0_1"/>
<dbReference type="CDD" id="cd00067">
    <property type="entry name" value="GAL4"/>
    <property type="match status" value="1"/>
</dbReference>
<keyword evidence="4" id="KW-0805">Transcription regulation</keyword>
<keyword evidence="3" id="KW-0862">Zinc</keyword>
<dbReference type="GO" id="GO:0000981">
    <property type="term" value="F:DNA-binding transcription factor activity, RNA polymerase II-specific"/>
    <property type="evidence" value="ECO:0007669"/>
    <property type="project" value="InterPro"/>
</dbReference>
<evidence type="ECO:0000259" key="10">
    <source>
        <dbReference type="PROSITE" id="PS50157"/>
    </source>
</evidence>
<reference evidence="11" key="1">
    <citation type="submission" date="2011-04" db="EMBL/GenBank/DDBJ databases">
        <title>Evolution of plant cell wall degrading machinery underlies the functional diversity of forest fungi.</title>
        <authorList>
            <consortium name="US DOE Joint Genome Institute (JGI-PGF)"/>
            <person name="Eastwood D.C."/>
            <person name="Floudas D."/>
            <person name="Binder M."/>
            <person name="Majcherczyk A."/>
            <person name="Schneider P."/>
            <person name="Aerts A."/>
            <person name="Asiegbu F.O."/>
            <person name="Baker S.E."/>
            <person name="Barry K."/>
            <person name="Bendiksby M."/>
            <person name="Blumentritt M."/>
            <person name="Coutinho P.M."/>
            <person name="Cullen D."/>
            <person name="Cullen D."/>
            <person name="Gathman A."/>
            <person name="Goodell B."/>
            <person name="Henrissat B."/>
            <person name="Ihrmark K."/>
            <person name="Kauserud H."/>
            <person name="Kohler A."/>
            <person name="LaButti K."/>
            <person name="Lapidus A."/>
            <person name="Lavin J.L."/>
            <person name="Lee Y.-H."/>
            <person name="Lindquist E."/>
            <person name="Lilly W."/>
            <person name="Lucas S."/>
            <person name="Morin E."/>
            <person name="Murat C."/>
            <person name="Oguiza J.A."/>
            <person name="Park J."/>
            <person name="Pisabarro A.G."/>
            <person name="Riley R."/>
            <person name="Rosling A."/>
            <person name="Salamov A."/>
            <person name="Schmidt O."/>
            <person name="Schmutz J."/>
            <person name="Skrede I."/>
            <person name="Stenlid J."/>
            <person name="Wiebenga A."/>
            <person name="Xie X."/>
            <person name="Kues U."/>
            <person name="Hibbett D.S."/>
            <person name="Hoffmeister D."/>
            <person name="Hogberg N."/>
            <person name="Martin F."/>
            <person name="Grigoriev I.V."/>
            <person name="Watkinson S.C."/>
        </authorList>
    </citation>
    <scope>NUCLEOTIDE SEQUENCE</scope>
    <source>
        <strain evidence="11">S7.9</strain>
    </source>
</reference>
<evidence type="ECO:0000256" key="3">
    <source>
        <dbReference type="ARBA" id="ARBA00022833"/>
    </source>
</evidence>
<dbReference type="SUPFAM" id="SSF57667">
    <property type="entry name" value="beta-beta-alpha zinc fingers"/>
    <property type="match status" value="1"/>
</dbReference>
<dbReference type="PROSITE" id="PS00463">
    <property type="entry name" value="ZN2_CY6_FUNGAL_1"/>
    <property type="match status" value="1"/>
</dbReference>
<dbReference type="EMBL" id="GL945433">
    <property type="protein sequence ID" value="EGO25183.1"/>
    <property type="molecule type" value="Genomic_DNA"/>
</dbReference>
<evidence type="ECO:0000256" key="8">
    <source>
        <dbReference type="SAM" id="MobiDB-lite"/>
    </source>
</evidence>
<dbReference type="GO" id="GO:0008270">
    <property type="term" value="F:zinc ion binding"/>
    <property type="evidence" value="ECO:0007669"/>
    <property type="project" value="UniProtKB-KW"/>
</dbReference>
<feature type="compositionally biased region" description="Basic and acidic residues" evidence="8">
    <location>
        <begin position="10"/>
        <end position="20"/>
    </location>
</feature>
<dbReference type="Pfam" id="PF00096">
    <property type="entry name" value="zf-C2H2"/>
    <property type="match status" value="2"/>
</dbReference>
<protein>
    <recommendedName>
        <fullName evidence="12">Zn(2)-C6 fungal-type domain-containing protein</fullName>
    </recommendedName>
</protein>
<evidence type="ECO:0000256" key="6">
    <source>
        <dbReference type="ARBA" id="ARBA00023242"/>
    </source>
</evidence>
<dbReference type="InterPro" id="IPR001138">
    <property type="entry name" value="Zn2Cys6_DnaBD"/>
</dbReference>
<dbReference type="PANTHER" id="PTHR47660">
    <property type="entry name" value="TRANSCRIPTION FACTOR WITH C2H2 AND ZN(2)-CYS(6) DNA BINDING DOMAIN (EUROFUNG)-RELATED-RELATED"/>
    <property type="match status" value="1"/>
</dbReference>
<evidence type="ECO:0008006" key="12">
    <source>
        <dbReference type="Google" id="ProtNLM"/>
    </source>
</evidence>
<dbReference type="AlphaFoldDB" id="F8NUA9"/>
<dbReference type="PANTHER" id="PTHR47660:SF2">
    <property type="entry name" value="TRANSCRIPTION FACTOR WITH C2H2 AND ZN(2)-CYS(6) DNA BINDING DOMAIN (EUROFUNG)"/>
    <property type="match status" value="1"/>
</dbReference>
<dbReference type="InterPro" id="IPR013087">
    <property type="entry name" value="Znf_C2H2_type"/>
</dbReference>
<dbReference type="KEGG" id="sla:SERLADRAFT_464956"/>
<dbReference type="Gene3D" id="3.30.160.60">
    <property type="entry name" value="Classic Zinc Finger"/>
    <property type="match status" value="2"/>
</dbReference>
<dbReference type="SMART" id="SM00066">
    <property type="entry name" value="GAL4"/>
    <property type="match status" value="1"/>
</dbReference>
<dbReference type="Pfam" id="PF04082">
    <property type="entry name" value="Fungal_trans"/>
    <property type="match status" value="1"/>
</dbReference>
<evidence type="ECO:0000256" key="7">
    <source>
        <dbReference type="PROSITE-ProRule" id="PRU00042"/>
    </source>
</evidence>
<gene>
    <name evidence="11" type="ORF">SERLADRAFT_464956</name>
</gene>
<evidence type="ECO:0000313" key="11">
    <source>
        <dbReference type="EMBL" id="EGO25183.1"/>
    </source>
</evidence>
<dbReference type="PROSITE" id="PS50048">
    <property type="entry name" value="ZN2_CY6_FUNGAL_2"/>
    <property type="match status" value="1"/>
</dbReference>
<dbReference type="OrthoDB" id="1405595at2759"/>
<keyword evidence="1" id="KW-0479">Metal-binding</keyword>
<keyword evidence="6" id="KW-0539">Nucleus</keyword>
<dbReference type="RefSeq" id="XP_007317305.1">
    <property type="nucleotide sequence ID" value="XM_007317243.1"/>
</dbReference>
<keyword evidence="5" id="KW-0804">Transcription</keyword>
<evidence type="ECO:0000256" key="5">
    <source>
        <dbReference type="ARBA" id="ARBA00023163"/>
    </source>
</evidence>
<feature type="domain" description="C2H2-type" evidence="10">
    <location>
        <begin position="88"/>
        <end position="120"/>
    </location>
</feature>
<dbReference type="GeneID" id="18818827"/>
<dbReference type="Pfam" id="PF00172">
    <property type="entry name" value="Zn_clus"/>
    <property type="match status" value="1"/>
</dbReference>
<evidence type="ECO:0000259" key="9">
    <source>
        <dbReference type="PROSITE" id="PS50048"/>
    </source>
</evidence>
<dbReference type="FunFam" id="3.30.160.60:FF:000446">
    <property type="entry name" value="Zinc finger protein"/>
    <property type="match status" value="1"/>
</dbReference>
<dbReference type="Proteomes" id="UP000008064">
    <property type="component" value="Unassembled WGS sequence"/>
</dbReference>
<dbReference type="GO" id="GO:0003677">
    <property type="term" value="F:DNA binding"/>
    <property type="evidence" value="ECO:0007669"/>
    <property type="project" value="InterPro"/>
</dbReference>
<feature type="domain" description="Zn(2)-C6 fungal-type" evidence="9">
    <location>
        <begin position="123"/>
        <end position="152"/>
    </location>
</feature>
<dbReference type="SMART" id="SM00355">
    <property type="entry name" value="ZnF_C2H2"/>
    <property type="match status" value="2"/>
</dbReference>
<evidence type="ECO:0000256" key="4">
    <source>
        <dbReference type="ARBA" id="ARBA00023015"/>
    </source>
</evidence>
<sequence length="795" mass="89570">MTSNSSSIQHYEDHQPEKNNTHPGSSTDASHASLVEYRKDGAISKMRAHRGNIPVLPQTKLCPYCPAKFTRTTHLNRHLRTHTGERLHRCDTCDAQFTRSDLLTRHKKTCGDSSHTNRSRRRSCQACADSKIKCDLQQPCGKCISRGKECVFVARTSRLSTRSKIPGNPIANDRYQTDDLSNLFGDAPASGPPSRSSSTLLPDRAQDIATSQESFLWNSSQPEIPQPVDFNRRSTVYSPSVTETVDSTTNFGSSVVSGPVPVQSHLHSLYSSDVLAPFFNDIFSNYHPNRVDSSHMGDINNTPSPDSSSSVEETFPFSTHHISITNQPPVVPSADGTTVFDEPSMFVVPQQDRDEFQHGSYANVIDSLTGLQGPALVEQQHYLYLFFSAFLVQMPLIHAYTFTMGAKSPVLVKAMQVCGALYVKTRTASSFIMKTLAEARELLFQEFAKSSTDIRAQTHLVLAVVLIQAVGLFHQNAEERACSGLYHDMLILMIRRSRLIARNASWEPSIATNPSMYDIEWRDWTCHEATKRGFLLSYVHDCTRCMVALPASYTATEVDLYLPCDDALWKARSAEEWYSILQQPSPYGDPRSRLIGVHMLSALEALYPTTNLTSPYMCLNPYALFVLIHAILRRLFAFGVSTRMPGAQIISLPEAWQSHPEAADLEIMMVQYALHSWLKHWLKATETPGSTEPPEEPPFSSNALPFYWLAQVSIMAYQERIPPFDDSARDNRPDATFRLVKQWLRHIRDFLRKSDQMPTLFWDELMKMRLQSWQEEMQGGIPDDPEGLLGLFSNL</sequence>
<accession>F8NUA9</accession>
<organism>
    <name type="scientific">Serpula lacrymans var. lacrymans (strain S7.9)</name>
    <name type="common">Dry rot fungus</name>
    <dbReference type="NCBI Taxonomy" id="578457"/>
    <lineage>
        <taxon>Eukaryota</taxon>
        <taxon>Fungi</taxon>
        <taxon>Dikarya</taxon>
        <taxon>Basidiomycota</taxon>
        <taxon>Agaricomycotina</taxon>
        <taxon>Agaricomycetes</taxon>
        <taxon>Agaricomycetidae</taxon>
        <taxon>Boletales</taxon>
        <taxon>Coniophorineae</taxon>
        <taxon>Serpulaceae</taxon>
        <taxon>Serpula</taxon>
    </lineage>
</organism>
<feature type="region of interest" description="Disordered" evidence="8">
    <location>
        <begin position="1"/>
        <end position="29"/>
    </location>
</feature>
<dbReference type="InterPro" id="IPR007219">
    <property type="entry name" value="XnlR_reg_dom"/>
</dbReference>
<dbReference type="Gene3D" id="4.10.240.10">
    <property type="entry name" value="Zn(2)-C6 fungal-type DNA-binding domain"/>
    <property type="match status" value="1"/>
</dbReference>
<feature type="domain" description="C2H2-type" evidence="10">
    <location>
        <begin position="60"/>
        <end position="87"/>
    </location>
</feature>
<name>F8NUA9_SERL9</name>
<dbReference type="GO" id="GO:0006351">
    <property type="term" value="P:DNA-templated transcription"/>
    <property type="evidence" value="ECO:0007669"/>
    <property type="project" value="InterPro"/>
</dbReference>
<evidence type="ECO:0000256" key="2">
    <source>
        <dbReference type="ARBA" id="ARBA00022771"/>
    </source>
</evidence>